<protein>
    <submittedName>
        <fullName evidence="1">Uncharacterized protein</fullName>
    </submittedName>
</protein>
<dbReference type="Proteomes" id="UP000036168">
    <property type="component" value="Unassembled WGS sequence"/>
</dbReference>
<reference evidence="1" key="2">
    <citation type="submission" date="2015-10" db="EMBL/GenBank/DDBJ databases">
        <authorList>
            <person name="Gilbert D.G."/>
        </authorList>
    </citation>
    <scope>NUCLEOTIDE SEQUENCE</scope>
    <source>
        <strain evidence="1">GO-13</strain>
    </source>
</reference>
<dbReference type="OrthoDB" id="2948613at2"/>
<comment type="caution">
    <text evidence="1">The sequence shown here is derived from an EMBL/GenBank/DDBJ whole genome shotgun (WGS) entry which is preliminary data.</text>
</comment>
<dbReference type="Gene3D" id="2.60.40.2980">
    <property type="match status" value="1"/>
</dbReference>
<reference evidence="1 3" key="1">
    <citation type="journal article" date="2015" name="Int. J. Syst. Evol. Microbiol.">
        <title>Bacillus glycinifermentans sp. nov., isolated from fermented soybean paste.</title>
        <authorList>
            <person name="Kim S.J."/>
            <person name="Dunlap C.A."/>
            <person name="Kwon S.W."/>
            <person name="Rooney A.P."/>
        </authorList>
    </citation>
    <scope>NUCLEOTIDE SEQUENCE [LARGE SCALE GENOMIC DNA]</scope>
    <source>
        <strain evidence="1 3">GO-13</strain>
    </source>
</reference>
<dbReference type="EMBL" id="JARRTL010000031">
    <property type="protein sequence ID" value="MEC0487415.1"/>
    <property type="molecule type" value="Genomic_DNA"/>
</dbReference>
<evidence type="ECO:0000313" key="2">
    <source>
        <dbReference type="EMBL" id="MEC0487415.1"/>
    </source>
</evidence>
<evidence type="ECO:0000313" key="4">
    <source>
        <dbReference type="Proteomes" id="UP001341297"/>
    </source>
</evidence>
<name>A0A0T6BQW8_9BACI</name>
<dbReference type="Proteomes" id="UP001341297">
    <property type="component" value="Unassembled WGS sequence"/>
</dbReference>
<gene>
    <name evidence="1" type="ORF">AB447_215395</name>
    <name evidence="2" type="ORF">P8828_21930</name>
</gene>
<dbReference type="EMBL" id="LECW02000014">
    <property type="protein sequence ID" value="KRT94029.1"/>
    <property type="molecule type" value="Genomic_DNA"/>
</dbReference>
<sequence length="128" mass="14591">MIERKDVPAAWYFEGMEVTETDAGIDISTCVLKHNDDVYSFEAVSFDLIPDDQLKVAYDLFVELDVSTNEMKYILNRSYVDPDGYYPGYSGNKRLIHTLLSITVDTDGSRTGEIFNFHKWEATNEAST</sequence>
<dbReference type="RefSeq" id="WP_048354319.1">
    <property type="nucleotide sequence ID" value="NZ_JARRTL010000031.1"/>
</dbReference>
<proteinExistence type="predicted"/>
<dbReference type="InterPro" id="IPR049300">
    <property type="entry name" value="Gp22-like_sf"/>
</dbReference>
<evidence type="ECO:0000313" key="1">
    <source>
        <dbReference type="EMBL" id="KRT94029.1"/>
    </source>
</evidence>
<organism evidence="1 3">
    <name type="scientific">Bacillus glycinifermentans</name>
    <dbReference type="NCBI Taxonomy" id="1664069"/>
    <lineage>
        <taxon>Bacteria</taxon>
        <taxon>Bacillati</taxon>
        <taxon>Bacillota</taxon>
        <taxon>Bacilli</taxon>
        <taxon>Bacillales</taxon>
        <taxon>Bacillaceae</taxon>
        <taxon>Bacillus</taxon>
    </lineage>
</organism>
<dbReference type="AlphaFoldDB" id="A0A0T6BQW8"/>
<keyword evidence="4" id="KW-1185">Reference proteome</keyword>
<accession>A0A0T6BQW8</accession>
<evidence type="ECO:0000313" key="3">
    <source>
        <dbReference type="Proteomes" id="UP000036168"/>
    </source>
</evidence>
<dbReference type="InterPro" id="IPR049298">
    <property type="entry name" value="Gp22-like"/>
</dbReference>
<dbReference type="STRING" id="1664069.BGLY_3317"/>
<dbReference type="Pfam" id="PF21567">
    <property type="entry name" value="Gp22"/>
    <property type="match status" value="1"/>
</dbReference>
<reference evidence="2 4" key="3">
    <citation type="submission" date="2023-03" db="EMBL/GenBank/DDBJ databases">
        <title>Agriculturally important microbes genome sequencing.</title>
        <authorList>
            <person name="Dunlap C."/>
        </authorList>
    </citation>
    <scope>NUCLEOTIDE SEQUENCE [LARGE SCALE GENOMIC DNA]</scope>
    <source>
        <strain evidence="2 4">CBP-3203</strain>
    </source>
</reference>